<evidence type="ECO:0000256" key="1">
    <source>
        <dbReference type="ARBA" id="ARBA00004141"/>
    </source>
</evidence>
<accession>A0A1B0BKT5</accession>
<reference evidence="9" key="1">
    <citation type="submission" date="2015-01" db="EMBL/GenBank/DDBJ databases">
        <authorList>
            <person name="Aksoy S."/>
            <person name="Warren W."/>
            <person name="Wilson R.K."/>
        </authorList>
    </citation>
    <scope>NUCLEOTIDE SEQUENCE [LARGE SCALE GENOMIC DNA]</scope>
    <source>
        <strain evidence="9">IAEA</strain>
    </source>
</reference>
<dbReference type="Pfam" id="PF00153">
    <property type="entry name" value="Mito_carr"/>
    <property type="match status" value="1"/>
</dbReference>
<proteinExistence type="inferred from homology"/>
<dbReference type="InterPro" id="IPR018108">
    <property type="entry name" value="MCP_transmembrane"/>
</dbReference>
<comment type="similarity">
    <text evidence="2 6">Belongs to the mitochondrial carrier (TC 2.A.29) family.</text>
</comment>
<dbReference type="GO" id="GO:0016020">
    <property type="term" value="C:membrane"/>
    <property type="evidence" value="ECO:0007669"/>
    <property type="project" value="UniProtKB-SubCell"/>
</dbReference>
<keyword evidence="9" id="KW-1185">Reference proteome</keyword>
<evidence type="ECO:0000256" key="5">
    <source>
        <dbReference type="PROSITE-ProRule" id="PRU00282"/>
    </source>
</evidence>
<dbReference type="SUPFAM" id="SSF103506">
    <property type="entry name" value="Mitochondrial carrier"/>
    <property type="match status" value="1"/>
</dbReference>
<organism evidence="8 9">
    <name type="scientific">Glossina palpalis gambiensis</name>
    <dbReference type="NCBI Taxonomy" id="67801"/>
    <lineage>
        <taxon>Eukaryota</taxon>
        <taxon>Metazoa</taxon>
        <taxon>Ecdysozoa</taxon>
        <taxon>Arthropoda</taxon>
        <taxon>Hexapoda</taxon>
        <taxon>Insecta</taxon>
        <taxon>Pterygota</taxon>
        <taxon>Neoptera</taxon>
        <taxon>Endopterygota</taxon>
        <taxon>Diptera</taxon>
        <taxon>Brachycera</taxon>
        <taxon>Muscomorpha</taxon>
        <taxon>Hippoboscoidea</taxon>
        <taxon>Glossinidae</taxon>
        <taxon>Glossina</taxon>
    </lineage>
</organism>
<evidence type="ECO:0000313" key="9">
    <source>
        <dbReference type="Proteomes" id="UP000092460"/>
    </source>
</evidence>
<evidence type="ECO:0000256" key="4">
    <source>
        <dbReference type="ARBA" id="ARBA00023136"/>
    </source>
</evidence>
<dbReference type="STRING" id="67801.A0A1B0BKT5"/>
<comment type="subcellular location">
    <subcellularLocation>
        <location evidence="1">Membrane</location>
        <topology evidence="1">Multi-pass membrane protein</topology>
    </subcellularLocation>
</comment>
<evidence type="ECO:0000256" key="7">
    <source>
        <dbReference type="SAM" id="MobiDB-lite"/>
    </source>
</evidence>
<protein>
    <submittedName>
        <fullName evidence="8">Uncharacterized protein</fullName>
    </submittedName>
</protein>
<reference evidence="8" key="2">
    <citation type="submission" date="2020-05" db="UniProtKB">
        <authorList>
            <consortium name="EnsemblMetazoa"/>
        </authorList>
    </citation>
    <scope>IDENTIFICATION</scope>
    <source>
        <strain evidence="8">IAEA</strain>
    </source>
</reference>
<feature type="repeat" description="Solcar" evidence="5">
    <location>
        <begin position="16"/>
        <end position="106"/>
    </location>
</feature>
<dbReference type="PROSITE" id="PS50920">
    <property type="entry name" value="SOLCAR"/>
    <property type="match status" value="1"/>
</dbReference>
<keyword evidence="6" id="KW-0813">Transport</keyword>
<evidence type="ECO:0000256" key="6">
    <source>
        <dbReference type="RuleBase" id="RU000488"/>
    </source>
</evidence>
<feature type="region of interest" description="Disordered" evidence="7">
    <location>
        <begin position="193"/>
        <end position="217"/>
    </location>
</feature>
<dbReference type="EnsemblMetazoa" id="GPPI033292-RA">
    <property type="protein sequence ID" value="GPPI033292-PA"/>
    <property type="gene ID" value="GPPI033292"/>
</dbReference>
<dbReference type="EMBL" id="JXJN01016005">
    <property type="status" value="NOT_ANNOTATED_CDS"/>
    <property type="molecule type" value="Genomic_DNA"/>
</dbReference>
<dbReference type="VEuPathDB" id="VectorBase:GPPI033292"/>
<evidence type="ECO:0000256" key="3">
    <source>
        <dbReference type="ARBA" id="ARBA00022692"/>
    </source>
</evidence>
<dbReference type="InterPro" id="IPR023395">
    <property type="entry name" value="MCP_dom_sf"/>
</dbReference>
<dbReference type="Proteomes" id="UP000092460">
    <property type="component" value="Unassembled WGS sequence"/>
</dbReference>
<dbReference type="EMBL" id="JXJN01016004">
    <property type="status" value="NOT_ANNOTATED_CDS"/>
    <property type="molecule type" value="Genomic_DNA"/>
</dbReference>
<sequence length="217" mass="25297">MRWLLRNGLTLYFLVRRIIYKAAIKLARKDKLKSSISKKETFDTRSNKFISASWHVRPWKCRFQSIVSTIKMEGFRGLYKGVAPTILKSGLTTALYFSIYVYFECDISKALERNRARPANNRITPEIIDGMHKKLECQGRQAKGFRVDIYQPVECYCRLAFPLRILLHYLTCQEADINYHIFERDMVQPVEPQEPQGLPPTLVTQSTSSSFQDLSKF</sequence>
<keyword evidence="4 5" id="KW-0472">Membrane</keyword>
<evidence type="ECO:0000313" key="8">
    <source>
        <dbReference type="EnsemblMetazoa" id="GPPI033292-PA"/>
    </source>
</evidence>
<dbReference type="AlphaFoldDB" id="A0A1B0BKT5"/>
<dbReference type="Gene3D" id="1.50.40.10">
    <property type="entry name" value="Mitochondrial carrier domain"/>
    <property type="match status" value="1"/>
</dbReference>
<feature type="compositionally biased region" description="Polar residues" evidence="7">
    <location>
        <begin position="202"/>
        <end position="217"/>
    </location>
</feature>
<evidence type="ECO:0000256" key="2">
    <source>
        <dbReference type="ARBA" id="ARBA00006375"/>
    </source>
</evidence>
<name>A0A1B0BKT5_9MUSC</name>
<keyword evidence="3 5" id="KW-0812">Transmembrane</keyword>